<dbReference type="GO" id="GO:0005886">
    <property type="term" value="C:plasma membrane"/>
    <property type="evidence" value="ECO:0007669"/>
    <property type="project" value="UniProtKB-SubCell"/>
</dbReference>
<dbReference type="CDD" id="cd07185">
    <property type="entry name" value="OmpA_C-like"/>
    <property type="match status" value="1"/>
</dbReference>
<dbReference type="PROSITE" id="PS51123">
    <property type="entry name" value="OMPA_2"/>
    <property type="match status" value="1"/>
</dbReference>
<accession>A0A3B0V776</accession>
<dbReference type="EMBL" id="UOEZ01000004">
    <property type="protein sequence ID" value="VAW34592.1"/>
    <property type="molecule type" value="Genomic_DNA"/>
</dbReference>
<feature type="transmembrane region" description="Helical" evidence="7">
    <location>
        <begin position="20"/>
        <end position="37"/>
    </location>
</feature>
<keyword evidence="9" id="KW-0966">Cell projection</keyword>
<proteinExistence type="inferred from homology"/>
<evidence type="ECO:0000256" key="1">
    <source>
        <dbReference type="ARBA" id="ARBA00004162"/>
    </source>
</evidence>
<dbReference type="SUPFAM" id="SSF103088">
    <property type="entry name" value="OmpA-like"/>
    <property type="match status" value="1"/>
</dbReference>
<dbReference type="PANTHER" id="PTHR30329">
    <property type="entry name" value="STATOR ELEMENT OF FLAGELLAR MOTOR COMPLEX"/>
    <property type="match status" value="1"/>
</dbReference>
<dbReference type="InterPro" id="IPR050330">
    <property type="entry name" value="Bact_OuterMem_StrucFunc"/>
</dbReference>
<feature type="domain" description="OmpA-like" evidence="8">
    <location>
        <begin position="125"/>
        <end position="246"/>
    </location>
</feature>
<keyword evidence="9" id="KW-0969">Cilium</keyword>
<keyword evidence="4 7" id="KW-0812">Transmembrane</keyword>
<keyword evidence="5 7" id="KW-1133">Transmembrane helix</keyword>
<dbReference type="PANTHER" id="PTHR30329:SF20">
    <property type="entry name" value="EXPORTED PROTEIN"/>
    <property type="match status" value="1"/>
</dbReference>
<dbReference type="AlphaFoldDB" id="A0A3B0V776"/>
<sequence>MARKKKQEEHENHERWLVSYADFITLLFAFFVSMYAISTVNEGKYKALSESLQAAFTTTSTAAIFSGAGTGGTGGGTGEVSRLEAGEPPKISDRFRQNFSPDFKRISRALQSLKGKTNMTLMLDERGIVVRLSQPMLFKAGRAELKSDAYKVLDEIASAIKSTARNIRIEGHTDNIPVQSKEYPTNWDLSSARALVVLKYLLSAHSFDPTKISASGYGEYRPVATNDTLRGRAKNRRVDIVLLNSYREDTTP</sequence>
<keyword evidence="6 7" id="KW-0472">Membrane</keyword>
<evidence type="ECO:0000256" key="6">
    <source>
        <dbReference type="ARBA" id="ARBA00023136"/>
    </source>
</evidence>
<comment type="subcellular location">
    <subcellularLocation>
        <location evidence="1">Cell membrane</location>
        <topology evidence="1">Single-pass membrane protein</topology>
    </subcellularLocation>
</comment>
<dbReference type="Pfam" id="PF13677">
    <property type="entry name" value="MotB_plug"/>
    <property type="match status" value="1"/>
</dbReference>
<dbReference type="Gene3D" id="3.30.1330.60">
    <property type="entry name" value="OmpA-like domain"/>
    <property type="match status" value="1"/>
</dbReference>
<reference evidence="9" key="1">
    <citation type="submission" date="2018-06" db="EMBL/GenBank/DDBJ databases">
        <authorList>
            <person name="Zhirakovskaya E."/>
        </authorList>
    </citation>
    <scope>NUCLEOTIDE SEQUENCE</scope>
</reference>
<dbReference type="InterPro" id="IPR025713">
    <property type="entry name" value="MotB-like_N_dom"/>
</dbReference>
<keyword evidence="3" id="KW-1003">Cell membrane</keyword>
<name>A0A3B0V776_9ZZZZ</name>
<organism evidence="9">
    <name type="scientific">hydrothermal vent metagenome</name>
    <dbReference type="NCBI Taxonomy" id="652676"/>
    <lineage>
        <taxon>unclassified sequences</taxon>
        <taxon>metagenomes</taxon>
        <taxon>ecological metagenomes</taxon>
    </lineage>
</organism>
<evidence type="ECO:0000313" key="9">
    <source>
        <dbReference type="EMBL" id="VAW34592.1"/>
    </source>
</evidence>
<keyword evidence="9" id="KW-0282">Flagellum</keyword>
<comment type="similarity">
    <text evidence="2">Belongs to the MotB family.</text>
</comment>
<gene>
    <name evidence="9" type="ORF">MNBD_DELTA02-804</name>
</gene>
<evidence type="ECO:0000256" key="5">
    <source>
        <dbReference type="ARBA" id="ARBA00022989"/>
    </source>
</evidence>
<evidence type="ECO:0000256" key="7">
    <source>
        <dbReference type="SAM" id="Phobius"/>
    </source>
</evidence>
<dbReference type="InterPro" id="IPR006665">
    <property type="entry name" value="OmpA-like"/>
</dbReference>
<evidence type="ECO:0000256" key="2">
    <source>
        <dbReference type="ARBA" id="ARBA00008914"/>
    </source>
</evidence>
<evidence type="ECO:0000256" key="4">
    <source>
        <dbReference type="ARBA" id="ARBA00022692"/>
    </source>
</evidence>
<dbReference type="Pfam" id="PF00691">
    <property type="entry name" value="OmpA"/>
    <property type="match status" value="1"/>
</dbReference>
<protein>
    <submittedName>
        <fullName evidence="9">Flagellar motor rotation protein MotB</fullName>
    </submittedName>
</protein>
<evidence type="ECO:0000259" key="8">
    <source>
        <dbReference type="PROSITE" id="PS51123"/>
    </source>
</evidence>
<evidence type="ECO:0000256" key="3">
    <source>
        <dbReference type="ARBA" id="ARBA00022475"/>
    </source>
</evidence>
<dbReference type="InterPro" id="IPR036737">
    <property type="entry name" value="OmpA-like_sf"/>
</dbReference>